<organism evidence="1 2">
    <name type="scientific">Phytophthora nicotianae P1976</name>
    <dbReference type="NCBI Taxonomy" id="1317066"/>
    <lineage>
        <taxon>Eukaryota</taxon>
        <taxon>Sar</taxon>
        <taxon>Stramenopiles</taxon>
        <taxon>Oomycota</taxon>
        <taxon>Peronosporomycetes</taxon>
        <taxon>Peronosporales</taxon>
        <taxon>Peronosporaceae</taxon>
        <taxon>Phytophthora</taxon>
    </lineage>
</organism>
<dbReference type="AlphaFoldDB" id="A0A080Z2N9"/>
<reference evidence="1 2" key="1">
    <citation type="submission" date="2013-11" db="EMBL/GenBank/DDBJ databases">
        <title>The Genome Sequence of Phytophthora parasitica P1976.</title>
        <authorList>
            <consortium name="The Broad Institute Genomics Platform"/>
            <person name="Russ C."/>
            <person name="Tyler B."/>
            <person name="Panabieres F."/>
            <person name="Shan W."/>
            <person name="Tripathy S."/>
            <person name="Grunwald N."/>
            <person name="Machado M."/>
            <person name="Johnson C.S."/>
            <person name="Walker B."/>
            <person name="Young S."/>
            <person name="Zeng Q."/>
            <person name="Gargeya S."/>
            <person name="Fitzgerald M."/>
            <person name="Haas B."/>
            <person name="Abouelleil A."/>
            <person name="Allen A.W."/>
            <person name="Alvarado L."/>
            <person name="Arachchi H.M."/>
            <person name="Berlin A.M."/>
            <person name="Chapman S.B."/>
            <person name="Gainer-Dewar J."/>
            <person name="Goldberg J."/>
            <person name="Griggs A."/>
            <person name="Gujja S."/>
            <person name="Hansen M."/>
            <person name="Howarth C."/>
            <person name="Imamovic A."/>
            <person name="Ireland A."/>
            <person name="Larimer J."/>
            <person name="McCowan C."/>
            <person name="Murphy C."/>
            <person name="Pearson M."/>
            <person name="Poon T.W."/>
            <person name="Priest M."/>
            <person name="Roberts A."/>
            <person name="Saif S."/>
            <person name="Shea T."/>
            <person name="Sisk P."/>
            <person name="Sykes S."/>
            <person name="Wortman J."/>
            <person name="Nusbaum C."/>
            <person name="Birren B."/>
        </authorList>
    </citation>
    <scope>NUCLEOTIDE SEQUENCE [LARGE SCALE GENOMIC DNA]</scope>
    <source>
        <strain evidence="1 2">P1976</strain>
    </source>
</reference>
<gene>
    <name evidence="1" type="ORF">F444_20961</name>
</gene>
<name>A0A080Z2N9_PHYNI</name>
<evidence type="ECO:0000313" key="2">
    <source>
        <dbReference type="Proteomes" id="UP000028582"/>
    </source>
</evidence>
<sequence>MSEDYLAKSGAKDMIATAIAEVLTLRPRVPVAFLASQYVQHPVTKYSPLLMGFPCVMMDLQLSRSSYQQVCVRGLVSACLSP</sequence>
<dbReference type="Proteomes" id="UP000028582">
    <property type="component" value="Unassembled WGS sequence"/>
</dbReference>
<evidence type="ECO:0000313" key="1">
    <source>
        <dbReference type="EMBL" id="ETO60900.1"/>
    </source>
</evidence>
<proteinExistence type="predicted"/>
<protein>
    <submittedName>
        <fullName evidence="1">Uncharacterized protein</fullName>
    </submittedName>
</protein>
<accession>A0A080Z2N9</accession>
<comment type="caution">
    <text evidence="1">The sequence shown here is derived from an EMBL/GenBank/DDBJ whole genome shotgun (WGS) entry which is preliminary data.</text>
</comment>
<dbReference type="EMBL" id="ANJA01003857">
    <property type="protein sequence ID" value="ETO60900.1"/>
    <property type="molecule type" value="Genomic_DNA"/>
</dbReference>